<comment type="caution">
    <text evidence="1">The sequence shown here is derived from an EMBL/GenBank/DDBJ whole genome shotgun (WGS) entry which is preliminary data.</text>
</comment>
<proteinExistence type="predicted"/>
<gene>
    <name evidence="1" type="ORF">ACFP81_10620</name>
</gene>
<name>A0ABW1YE64_9DEIO</name>
<evidence type="ECO:0000313" key="1">
    <source>
        <dbReference type="EMBL" id="MFC6592401.1"/>
    </source>
</evidence>
<evidence type="ECO:0008006" key="3">
    <source>
        <dbReference type="Google" id="ProtNLM"/>
    </source>
</evidence>
<sequence length="129" mass="14757">MTRLDPGETMQRLEAAAHEAREFYGIDPLFETPIRADKAEGGAHILMDPGYFYRPISVDLDYYQKNPHLIQEDMAHEVAHLVTDELACAFQRLPPEFSERGEPVAMLLVDALERATARLEKLFMRERPG</sequence>
<evidence type="ECO:0000313" key="2">
    <source>
        <dbReference type="Proteomes" id="UP001596297"/>
    </source>
</evidence>
<keyword evidence="2" id="KW-1185">Reference proteome</keyword>
<dbReference type="EMBL" id="JBHSWD010000001">
    <property type="protein sequence ID" value="MFC6592401.1"/>
    <property type="molecule type" value="Genomic_DNA"/>
</dbReference>
<dbReference type="RefSeq" id="WP_380083426.1">
    <property type="nucleotide sequence ID" value="NZ_JBHSWD010000001.1"/>
</dbReference>
<dbReference type="Proteomes" id="UP001596297">
    <property type="component" value="Unassembled WGS sequence"/>
</dbReference>
<protein>
    <recommendedName>
        <fullName evidence="3">IrrE N-terminal-like domain-containing protein</fullName>
    </recommendedName>
</protein>
<reference evidence="2" key="1">
    <citation type="journal article" date="2019" name="Int. J. Syst. Evol. Microbiol.">
        <title>The Global Catalogue of Microorganisms (GCM) 10K type strain sequencing project: providing services to taxonomists for standard genome sequencing and annotation.</title>
        <authorList>
            <consortium name="The Broad Institute Genomics Platform"/>
            <consortium name="The Broad Institute Genome Sequencing Center for Infectious Disease"/>
            <person name="Wu L."/>
            <person name="Ma J."/>
        </authorList>
    </citation>
    <scope>NUCLEOTIDE SEQUENCE [LARGE SCALE GENOMIC DNA]</scope>
    <source>
        <strain evidence="2">CGMCC 1.15772</strain>
    </source>
</reference>
<accession>A0ABW1YE64</accession>
<organism evidence="1 2">
    <name type="scientific">Deinococcus lacus</name>
    <dbReference type="NCBI Taxonomy" id="392561"/>
    <lineage>
        <taxon>Bacteria</taxon>
        <taxon>Thermotogati</taxon>
        <taxon>Deinococcota</taxon>
        <taxon>Deinococci</taxon>
        <taxon>Deinococcales</taxon>
        <taxon>Deinococcaceae</taxon>
        <taxon>Deinococcus</taxon>
    </lineage>
</organism>